<keyword evidence="2" id="KW-1185">Reference proteome</keyword>
<dbReference type="RefSeq" id="WP_104483633.1">
    <property type="nucleotide sequence ID" value="NZ_CP154825.1"/>
</dbReference>
<dbReference type="AlphaFoldDB" id="A0A2S6GB42"/>
<dbReference type="GO" id="GO:0009306">
    <property type="term" value="P:protein secretion"/>
    <property type="evidence" value="ECO:0007669"/>
    <property type="project" value="InterPro"/>
</dbReference>
<dbReference type="OrthoDB" id="3688292at2"/>
<sequence length="110" mass="11917">MTAPNHTNVDPSALTAYARQLGYYETEAVNFGRVIDAADVDNEAWGVMGVWAKKSYADKLADLRLLLADLQEGVTALSDKLLDTAAVYQGTEDDAVMRFGAHEVAIDGPR</sequence>
<gene>
    <name evidence="1" type="ORF">CLV40_1485</name>
</gene>
<name>A0A2S6GB42_9PSEU</name>
<protein>
    <submittedName>
        <fullName evidence="1">Excreted virulence factor EspC (Type VII ESX diderm)</fullName>
    </submittedName>
</protein>
<evidence type="ECO:0000313" key="1">
    <source>
        <dbReference type="EMBL" id="PPK60747.1"/>
    </source>
</evidence>
<organism evidence="1 2">
    <name type="scientific">Actinokineospora auranticolor</name>
    <dbReference type="NCBI Taxonomy" id="155976"/>
    <lineage>
        <taxon>Bacteria</taxon>
        <taxon>Bacillati</taxon>
        <taxon>Actinomycetota</taxon>
        <taxon>Actinomycetes</taxon>
        <taxon>Pseudonocardiales</taxon>
        <taxon>Pseudonocardiaceae</taxon>
        <taxon>Actinokineospora</taxon>
    </lineage>
</organism>
<proteinExistence type="predicted"/>
<dbReference type="Proteomes" id="UP000239203">
    <property type="component" value="Unassembled WGS sequence"/>
</dbReference>
<dbReference type="InterPro" id="IPR022536">
    <property type="entry name" value="EspC"/>
</dbReference>
<dbReference type="Pfam" id="PF10824">
    <property type="entry name" value="T7SS_ESX_EspC"/>
    <property type="match status" value="1"/>
</dbReference>
<accession>A0A2S6GB42</accession>
<dbReference type="EMBL" id="PTIX01000048">
    <property type="protein sequence ID" value="PPK60747.1"/>
    <property type="molecule type" value="Genomic_DNA"/>
</dbReference>
<comment type="caution">
    <text evidence="1">The sequence shown here is derived from an EMBL/GenBank/DDBJ whole genome shotgun (WGS) entry which is preliminary data.</text>
</comment>
<evidence type="ECO:0000313" key="2">
    <source>
        <dbReference type="Proteomes" id="UP000239203"/>
    </source>
</evidence>
<reference evidence="1 2" key="1">
    <citation type="submission" date="2018-02" db="EMBL/GenBank/DDBJ databases">
        <title>Genomic Encyclopedia of Archaeal and Bacterial Type Strains, Phase II (KMG-II): from individual species to whole genera.</title>
        <authorList>
            <person name="Goeker M."/>
        </authorList>
    </citation>
    <scope>NUCLEOTIDE SEQUENCE [LARGE SCALE GENOMIC DNA]</scope>
    <source>
        <strain evidence="1 2">YU 961-1</strain>
    </source>
</reference>